<accession>A0A4Z0GP16</accession>
<dbReference type="SUPFAM" id="SSF55729">
    <property type="entry name" value="Acyl-CoA N-acyltransferases (Nat)"/>
    <property type="match status" value="1"/>
</dbReference>
<dbReference type="InterPro" id="IPR016181">
    <property type="entry name" value="Acyl_CoA_acyltransferase"/>
</dbReference>
<organism evidence="4 5">
    <name type="scientific">Sporolactobacillus shoreae</name>
    <dbReference type="NCBI Taxonomy" id="1465501"/>
    <lineage>
        <taxon>Bacteria</taxon>
        <taxon>Bacillati</taxon>
        <taxon>Bacillota</taxon>
        <taxon>Bacilli</taxon>
        <taxon>Bacillales</taxon>
        <taxon>Sporolactobacillaceae</taxon>
        <taxon>Sporolactobacillus</taxon>
    </lineage>
</organism>
<dbReference type="PROSITE" id="PS51186">
    <property type="entry name" value="GNAT"/>
    <property type="match status" value="1"/>
</dbReference>
<keyword evidence="5" id="KW-1185">Reference proteome</keyword>
<dbReference type="AlphaFoldDB" id="A0A4Z0GP16"/>
<keyword evidence="2" id="KW-0012">Acyltransferase</keyword>
<comment type="caution">
    <text evidence="4">The sequence shown here is derived from an EMBL/GenBank/DDBJ whole genome shotgun (WGS) entry which is preliminary data.</text>
</comment>
<dbReference type="InterPro" id="IPR000182">
    <property type="entry name" value="GNAT_dom"/>
</dbReference>
<dbReference type="PANTHER" id="PTHR42919">
    <property type="entry name" value="N-ALPHA-ACETYLTRANSFERASE"/>
    <property type="match status" value="1"/>
</dbReference>
<dbReference type="EMBL" id="SRJD01000012">
    <property type="protein sequence ID" value="TGA97718.1"/>
    <property type="molecule type" value="Genomic_DNA"/>
</dbReference>
<protein>
    <submittedName>
        <fullName evidence="4">GNAT family N-acetyltransferase</fullName>
    </submittedName>
</protein>
<proteinExistence type="predicted"/>
<evidence type="ECO:0000259" key="3">
    <source>
        <dbReference type="PROSITE" id="PS51186"/>
    </source>
</evidence>
<dbReference type="InterPro" id="IPR051556">
    <property type="entry name" value="N-term/lysine_N-AcTrnsfr"/>
</dbReference>
<evidence type="ECO:0000256" key="2">
    <source>
        <dbReference type="ARBA" id="ARBA00023315"/>
    </source>
</evidence>
<name>A0A4Z0GP16_9BACL</name>
<dbReference type="Pfam" id="PF00583">
    <property type="entry name" value="Acetyltransf_1"/>
    <property type="match status" value="1"/>
</dbReference>
<evidence type="ECO:0000313" key="4">
    <source>
        <dbReference type="EMBL" id="TGA97718.1"/>
    </source>
</evidence>
<dbReference type="Proteomes" id="UP000298347">
    <property type="component" value="Unassembled WGS sequence"/>
</dbReference>
<evidence type="ECO:0000313" key="5">
    <source>
        <dbReference type="Proteomes" id="UP000298347"/>
    </source>
</evidence>
<dbReference type="GO" id="GO:0016747">
    <property type="term" value="F:acyltransferase activity, transferring groups other than amino-acyl groups"/>
    <property type="evidence" value="ECO:0007669"/>
    <property type="project" value="InterPro"/>
</dbReference>
<dbReference type="CDD" id="cd04301">
    <property type="entry name" value="NAT_SF"/>
    <property type="match status" value="1"/>
</dbReference>
<dbReference type="Gene3D" id="3.40.630.30">
    <property type="match status" value="1"/>
</dbReference>
<evidence type="ECO:0000256" key="1">
    <source>
        <dbReference type="ARBA" id="ARBA00022679"/>
    </source>
</evidence>
<keyword evidence="1 4" id="KW-0808">Transferase</keyword>
<dbReference type="OrthoDB" id="360261at2"/>
<gene>
    <name evidence="4" type="ORF">E4665_11210</name>
</gene>
<dbReference type="PANTHER" id="PTHR42919:SF8">
    <property type="entry name" value="N-ALPHA-ACETYLTRANSFERASE 50"/>
    <property type="match status" value="1"/>
</dbReference>
<feature type="domain" description="N-acetyltransferase" evidence="3">
    <location>
        <begin position="1"/>
        <end position="142"/>
    </location>
</feature>
<sequence length="144" mass="16918">MELDEFYKCTNIWDMKMQQKLADKFYNELIAGNRITFVYVTNNELIGEGSLVFDMNDSDYTIKNKRIYLSRLIVKEEYRNKGIGSQFVNFLIDYAKNLGYQEISIGVDIDNLVAKNLYRKLGFTEVVYQGKDAYGEYQKLLKKI</sequence>
<reference evidence="4 5" key="1">
    <citation type="journal article" date="2015" name="Int. J. Syst. Evol. Microbiol.">
        <title>Sporolactobacillus shoreae sp. nov. and Sporolactobacillus spathodeae sp. nov., two spore-forming lactic acid bacteria isolated from tree barks in Thailand.</title>
        <authorList>
            <person name="Thamacharoensuk T."/>
            <person name="Kitahara M."/>
            <person name="Ohkuma M."/>
            <person name="Thongchul N."/>
            <person name="Tanasupawat S."/>
        </authorList>
    </citation>
    <scope>NUCLEOTIDE SEQUENCE [LARGE SCALE GENOMIC DNA]</scope>
    <source>
        <strain evidence="4 5">BK92</strain>
    </source>
</reference>